<dbReference type="AlphaFoldDB" id="A0A0F9R7Z4"/>
<sequence>MENLLSLYRVGLLEVVKKSPRVLLLLTGVWRRASSPGRRVEISHFLGPRRKQEI</sequence>
<comment type="caution">
    <text evidence="1">The sequence shown here is derived from an EMBL/GenBank/DDBJ whole genome shotgun (WGS) entry which is preliminary data.</text>
</comment>
<evidence type="ECO:0000313" key="1">
    <source>
        <dbReference type="EMBL" id="KKN52670.1"/>
    </source>
</evidence>
<dbReference type="EMBL" id="LAZR01001009">
    <property type="protein sequence ID" value="KKN52670.1"/>
    <property type="molecule type" value="Genomic_DNA"/>
</dbReference>
<name>A0A0F9R7Z4_9ZZZZ</name>
<reference evidence="1" key="1">
    <citation type="journal article" date="2015" name="Nature">
        <title>Complex archaea that bridge the gap between prokaryotes and eukaryotes.</title>
        <authorList>
            <person name="Spang A."/>
            <person name="Saw J.H."/>
            <person name="Jorgensen S.L."/>
            <person name="Zaremba-Niedzwiedzka K."/>
            <person name="Martijn J."/>
            <person name="Lind A.E."/>
            <person name="van Eijk R."/>
            <person name="Schleper C."/>
            <person name="Guy L."/>
            <person name="Ettema T.J."/>
        </authorList>
    </citation>
    <scope>NUCLEOTIDE SEQUENCE</scope>
</reference>
<organism evidence="1">
    <name type="scientific">marine sediment metagenome</name>
    <dbReference type="NCBI Taxonomy" id="412755"/>
    <lineage>
        <taxon>unclassified sequences</taxon>
        <taxon>metagenomes</taxon>
        <taxon>ecological metagenomes</taxon>
    </lineage>
</organism>
<protein>
    <submittedName>
        <fullName evidence="1">Uncharacterized protein</fullName>
    </submittedName>
</protein>
<proteinExistence type="predicted"/>
<accession>A0A0F9R7Z4</accession>
<gene>
    <name evidence="1" type="ORF">LCGC14_0610030</name>
</gene>